<name>A0ABV5HZ27_9RHOB</name>
<dbReference type="EMBL" id="JBHMEC010000012">
    <property type="protein sequence ID" value="MFB9149678.1"/>
    <property type="molecule type" value="Genomic_DNA"/>
</dbReference>
<keyword evidence="2" id="KW-1185">Reference proteome</keyword>
<dbReference type="InterPro" id="IPR005331">
    <property type="entry name" value="Sulfotransferase"/>
</dbReference>
<comment type="caution">
    <text evidence="1">The sequence shown here is derived from an EMBL/GenBank/DDBJ whole genome shotgun (WGS) entry which is preliminary data.</text>
</comment>
<reference evidence="1 2" key="1">
    <citation type="submission" date="2024-09" db="EMBL/GenBank/DDBJ databases">
        <authorList>
            <person name="Sun Q."/>
            <person name="Mori K."/>
        </authorList>
    </citation>
    <scope>NUCLEOTIDE SEQUENCE [LARGE SCALE GENOMIC DNA]</scope>
    <source>
        <strain evidence="1 2">CECT 9424</strain>
    </source>
</reference>
<evidence type="ECO:0000313" key="1">
    <source>
        <dbReference type="EMBL" id="MFB9149678.1"/>
    </source>
</evidence>
<dbReference type="InterPro" id="IPR027417">
    <property type="entry name" value="P-loop_NTPase"/>
</dbReference>
<dbReference type="Proteomes" id="UP001589670">
    <property type="component" value="Unassembled WGS sequence"/>
</dbReference>
<dbReference type="SUPFAM" id="SSF52540">
    <property type="entry name" value="P-loop containing nucleoside triphosphate hydrolases"/>
    <property type="match status" value="1"/>
</dbReference>
<proteinExistence type="predicted"/>
<sequence>MILSRERGYIFVHIPKTGGTSLAQALEGRATATDILIGDTPKARRRRGRVARLRGQARGRLWKHSTLSDIDGLLTPPEIAAMFTVTLVRNPWDRMVSYYTWARAQRFDHPAVRLARTRDFNGFVAAPEIRAAWAAAHARHYMTAADGQEHARLFIRLEALADDAAPLWQHLGFRLALPRLNASARGDYRRYYSDRTAAIVAEVAAEDIARFGYRFDPGE</sequence>
<dbReference type="RefSeq" id="WP_377068837.1">
    <property type="nucleotide sequence ID" value="NZ_JBHMEC010000012.1"/>
</dbReference>
<protein>
    <submittedName>
        <fullName evidence="1">Sulfotransferase family 2 domain-containing protein</fullName>
    </submittedName>
</protein>
<gene>
    <name evidence="1" type="ORF">ACFFU4_07960</name>
</gene>
<dbReference type="Gene3D" id="3.40.50.300">
    <property type="entry name" value="P-loop containing nucleotide triphosphate hydrolases"/>
    <property type="match status" value="1"/>
</dbReference>
<evidence type="ECO:0000313" key="2">
    <source>
        <dbReference type="Proteomes" id="UP001589670"/>
    </source>
</evidence>
<dbReference type="Pfam" id="PF03567">
    <property type="entry name" value="Sulfotransfer_2"/>
    <property type="match status" value="1"/>
</dbReference>
<accession>A0ABV5HZ27</accession>
<organism evidence="1 2">
    <name type="scientific">Roseovarius ramblicola</name>
    <dbReference type="NCBI Taxonomy" id="2022336"/>
    <lineage>
        <taxon>Bacteria</taxon>
        <taxon>Pseudomonadati</taxon>
        <taxon>Pseudomonadota</taxon>
        <taxon>Alphaproteobacteria</taxon>
        <taxon>Rhodobacterales</taxon>
        <taxon>Roseobacteraceae</taxon>
        <taxon>Roseovarius</taxon>
    </lineage>
</organism>